<feature type="compositionally biased region" description="Polar residues" evidence="1">
    <location>
        <begin position="287"/>
        <end position="304"/>
    </location>
</feature>
<feature type="region of interest" description="Disordered" evidence="1">
    <location>
        <begin position="287"/>
        <end position="334"/>
    </location>
</feature>
<feature type="compositionally biased region" description="Basic and acidic residues" evidence="1">
    <location>
        <begin position="309"/>
        <end position="320"/>
    </location>
</feature>
<evidence type="ECO:0000313" key="3">
    <source>
        <dbReference type="Proteomes" id="UP000799438"/>
    </source>
</evidence>
<feature type="compositionally biased region" description="Polar residues" evidence="1">
    <location>
        <begin position="129"/>
        <end position="141"/>
    </location>
</feature>
<evidence type="ECO:0000256" key="1">
    <source>
        <dbReference type="SAM" id="MobiDB-lite"/>
    </source>
</evidence>
<dbReference type="AlphaFoldDB" id="A0A6A6BDA2"/>
<dbReference type="OrthoDB" id="3439209at2759"/>
<evidence type="ECO:0008006" key="4">
    <source>
        <dbReference type="Google" id="ProtNLM"/>
    </source>
</evidence>
<reference evidence="2" key="1">
    <citation type="journal article" date="2020" name="Stud. Mycol.">
        <title>101 Dothideomycetes genomes: a test case for predicting lifestyles and emergence of pathogens.</title>
        <authorList>
            <person name="Haridas S."/>
            <person name="Albert R."/>
            <person name="Binder M."/>
            <person name="Bloem J."/>
            <person name="Labutti K."/>
            <person name="Salamov A."/>
            <person name="Andreopoulos B."/>
            <person name="Baker S."/>
            <person name="Barry K."/>
            <person name="Bills G."/>
            <person name="Bluhm B."/>
            <person name="Cannon C."/>
            <person name="Castanera R."/>
            <person name="Culley D."/>
            <person name="Daum C."/>
            <person name="Ezra D."/>
            <person name="Gonzalez J."/>
            <person name="Henrissat B."/>
            <person name="Kuo A."/>
            <person name="Liang C."/>
            <person name="Lipzen A."/>
            <person name="Lutzoni F."/>
            <person name="Magnuson J."/>
            <person name="Mondo S."/>
            <person name="Nolan M."/>
            <person name="Ohm R."/>
            <person name="Pangilinan J."/>
            <person name="Park H.-J."/>
            <person name="Ramirez L."/>
            <person name="Alfaro M."/>
            <person name="Sun H."/>
            <person name="Tritt A."/>
            <person name="Yoshinaga Y."/>
            <person name="Zwiers L.-H."/>
            <person name="Turgeon B."/>
            <person name="Goodwin S."/>
            <person name="Spatafora J."/>
            <person name="Crous P."/>
            <person name="Grigoriev I."/>
        </authorList>
    </citation>
    <scope>NUCLEOTIDE SEQUENCE</scope>
    <source>
        <strain evidence="2">CBS 121167</strain>
    </source>
</reference>
<accession>A0A6A6BDA2</accession>
<dbReference type="RefSeq" id="XP_033397738.1">
    <property type="nucleotide sequence ID" value="XM_033546199.1"/>
</dbReference>
<keyword evidence="3" id="KW-1185">Reference proteome</keyword>
<gene>
    <name evidence="2" type="ORF">K452DRAFT_358501</name>
</gene>
<dbReference type="Proteomes" id="UP000799438">
    <property type="component" value="Unassembled WGS sequence"/>
</dbReference>
<evidence type="ECO:0000313" key="2">
    <source>
        <dbReference type="EMBL" id="KAF2142026.1"/>
    </source>
</evidence>
<dbReference type="EMBL" id="ML995485">
    <property type="protein sequence ID" value="KAF2142026.1"/>
    <property type="molecule type" value="Genomic_DNA"/>
</dbReference>
<name>A0A6A6BDA2_9PEZI</name>
<feature type="compositionally biased region" description="Low complexity" evidence="1">
    <location>
        <begin position="321"/>
        <end position="332"/>
    </location>
</feature>
<protein>
    <recommendedName>
        <fullName evidence="4">Myb-like domain-containing protein</fullName>
    </recommendedName>
</protein>
<dbReference type="GeneID" id="54303705"/>
<proteinExistence type="predicted"/>
<sequence length="521" mass="57606">MTSSDWNGLFSMGVDAVSDNTIASNSLTDCSNTTAQQQDLSLWDIPLSKYEGYYDATSNCYPVGPGDQVTPQNLPIAPQSSGSTMNTTDDGSFASWPQTTFQDMAMSSMQPFADPTLHYADHNPFGFNSAGQHQHQTQTHSALPLSTLPPVPATNGLPVYDLDCANNGKQGKDETDISLVIPHELHDPYWNFFNPVNDNNSVSLPTYTVSQTHSSEGYQTSQLSNSMLCQSNYNNYPIPEPLPDWPTMNTYNGLTSPSASESASPMSTAVMLDAKTSFGAHSFAGSMDSNSTPLPALTYSQGSPTDLEDSPRTSQHEDHNQQQGQQGSSNDQANIGLSLEPERHRVLRNNRVDVGNHKSSTGRTRLSRINSAPSTWRLVPTKTSAYYTTHRRKNPKDALLVEWKNAGLSYKQIRERASFTEAESTLRGRYRNLTKARDQRVRKPLWLAEDIRLLKEGLKFYMAGSIFPRADPTQINVEDLNIDASKVPWKKIAEYIASNGGSYHFGNATCKKQWLKIQGVL</sequence>
<feature type="region of interest" description="Disordered" evidence="1">
    <location>
        <begin position="128"/>
        <end position="148"/>
    </location>
</feature>
<organism evidence="2 3">
    <name type="scientific">Aplosporella prunicola CBS 121167</name>
    <dbReference type="NCBI Taxonomy" id="1176127"/>
    <lineage>
        <taxon>Eukaryota</taxon>
        <taxon>Fungi</taxon>
        <taxon>Dikarya</taxon>
        <taxon>Ascomycota</taxon>
        <taxon>Pezizomycotina</taxon>
        <taxon>Dothideomycetes</taxon>
        <taxon>Dothideomycetes incertae sedis</taxon>
        <taxon>Botryosphaeriales</taxon>
        <taxon>Aplosporellaceae</taxon>
        <taxon>Aplosporella</taxon>
    </lineage>
</organism>